<keyword evidence="1" id="KW-0238">DNA-binding</keyword>
<comment type="caution">
    <text evidence="4">The sequence shown here is derived from an EMBL/GenBank/DDBJ whole genome shotgun (WGS) entry which is preliminary data.</text>
</comment>
<feature type="domain" description="E2F/DP family winged-helix DNA-binding" evidence="3">
    <location>
        <begin position="12"/>
        <end position="89"/>
    </location>
</feature>
<dbReference type="Proteomes" id="UP001470230">
    <property type="component" value="Unassembled WGS sequence"/>
</dbReference>
<feature type="coiled-coil region" evidence="2">
    <location>
        <begin position="91"/>
        <end position="125"/>
    </location>
</feature>
<keyword evidence="1" id="KW-0805">Transcription regulation</keyword>
<evidence type="ECO:0000313" key="4">
    <source>
        <dbReference type="EMBL" id="KAK8893231.1"/>
    </source>
</evidence>
<evidence type="ECO:0000256" key="2">
    <source>
        <dbReference type="SAM" id="Coils"/>
    </source>
</evidence>
<dbReference type="PANTHER" id="PTHR12548">
    <property type="entry name" value="TRANSCRIPTION FACTOR DP"/>
    <property type="match status" value="1"/>
</dbReference>
<organism evidence="4 5">
    <name type="scientific">Tritrichomonas musculus</name>
    <dbReference type="NCBI Taxonomy" id="1915356"/>
    <lineage>
        <taxon>Eukaryota</taxon>
        <taxon>Metamonada</taxon>
        <taxon>Parabasalia</taxon>
        <taxon>Tritrichomonadida</taxon>
        <taxon>Tritrichomonadidae</taxon>
        <taxon>Tritrichomonas</taxon>
    </lineage>
</organism>
<dbReference type="InterPro" id="IPR036390">
    <property type="entry name" value="WH_DNA-bd_sf"/>
</dbReference>
<reference evidence="4 5" key="1">
    <citation type="submission" date="2024-04" db="EMBL/GenBank/DDBJ databases">
        <title>Tritrichomonas musculus Genome.</title>
        <authorList>
            <person name="Alves-Ferreira E."/>
            <person name="Grigg M."/>
            <person name="Lorenzi H."/>
            <person name="Galac M."/>
        </authorList>
    </citation>
    <scope>NUCLEOTIDE SEQUENCE [LARGE SCALE GENOMIC DNA]</scope>
    <source>
        <strain evidence="4 5">EAF2021</strain>
    </source>
</reference>
<evidence type="ECO:0000259" key="3">
    <source>
        <dbReference type="SMART" id="SM01372"/>
    </source>
</evidence>
<keyword evidence="2" id="KW-0175">Coiled coil</keyword>
<gene>
    <name evidence="4" type="ORF">M9Y10_021648</name>
</gene>
<dbReference type="InterPro" id="IPR015648">
    <property type="entry name" value="Transcrpt_fac_DP"/>
</dbReference>
<dbReference type="SUPFAM" id="SSF46785">
    <property type="entry name" value="Winged helix' DNA-binding domain"/>
    <property type="match status" value="1"/>
</dbReference>
<keyword evidence="1" id="KW-0804">Transcription</keyword>
<keyword evidence="5" id="KW-1185">Reference proteome</keyword>
<evidence type="ECO:0000256" key="1">
    <source>
        <dbReference type="RuleBase" id="RU003796"/>
    </source>
</evidence>
<dbReference type="PANTHER" id="PTHR12548:SF9">
    <property type="entry name" value="TRANSCRIPTION FACTOR DP"/>
    <property type="match status" value="1"/>
</dbReference>
<accession>A0ABR2KQA8</accession>
<dbReference type="Gene3D" id="1.10.10.10">
    <property type="entry name" value="Winged helix-like DNA-binding domain superfamily/Winged helix DNA-binding domain"/>
    <property type="match status" value="1"/>
</dbReference>
<dbReference type="InterPro" id="IPR036388">
    <property type="entry name" value="WH-like_DNA-bd_sf"/>
</dbReference>
<dbReference type="SMART" id="SM01372">
    <property type="entry name" value="E2F_TDP"/>
    <property type="match status" value="1"/>
</dbReference>
<keyword evidence="1" id="KW-0539">Nucleus</keyword>
<name>A0ABR2KQA8_9EUKA</name>
<protein>
    <recommendedName>
        <fullName evidence="3">E2F/DP family winged-helix DNA-binding domain-containing protein</fullName>
    </recommendedName>
</protein>
<dbReference type="Pfam" id="PF02319">
    <property type="entry name" value="WHD_E2F_TDP"/>
    <property type="match status" value="1"/>
</dbReference>
<sequence>MNGEVKTNSRSSKPMCLSRVASLVYSILEQKKKTTFAEVADSIVNLVTDQNTDVANDQRTMRRRVYDVLNVLCAAHFISKEQKIITYNPEVNIANANIDNGSSNLREAEERLEQKERTLMQRVTLLLFFKLLFNRNKQMIRPPNTVQLPAIFVGFSDLGNGQIHRSLDGKRLEIVAQSTPQFFSHNDLYRTLRFPIEQQINCLRQMPQIQSIENLLFPNQNDQFDQSSNYMQNQNLEQKNQIIPVSNLF</sequence>
<comment type="subcellular location">
    <subcellularLocation>
        <location evidence="1">Nucleus</location>
    </subcellularLocation>
</comment>
<comment type="similarity">
    <text evidence="1">Belongs to the E2F/DP family.</text>
</comment>
<evidence type="ECO:0000313" key="5">
    <source>
        <dbReference type="Proteomes" id="UP001470230"/>
    </source>
</evidence>
<dbReference type="EMBL" id="JAPFFF010000003">
    <property type="protein sequence ID" value="KAK8893231.1"/>
    <property type="molecule type" value="Genomic_DNA"/>
</dbReference>
<dbReference type="InterPro" id="IPR003316">
    <property type="entry name" value="E2F_WHTH_DNA-bd_dom"/>
</dbReference>
<proteinExistence type="inferred from homology"/>